<evidence type="ECO:0000256" key="1">
    <source>
        <dbReference type="ARBA" id="ARBA00004752"/>
    </source>
</evidence>
<dbReference type="RefSeq" id="WP_200358930.1">
    <property type="nucleotide sequence ID" value="NZ_JAENIL010000075.1"/>
</dbReference>
<sequence length="178" mass="19683">MSSDLLQPTTHKLRALEIKQTARLLLVSISQQTLQVLENGQLVREFAISTSKNPPSCLENSFGTPTGLHKIGQKLCGNAPLGAVLKGRVDTGRIYWELPEKEQKPNLVTTRILWLEGLEPGHNQGGNRDSHARYIYIHGTNHEDRIGSPSSGGCVQLRNQEMIELFDTVSEGDQVFIG</sequence>
<evidence type="ECO:0000256" key="7">
    <source>
        <dbReference type="ARBA" id="ARBA00022984"/>
    </source>
</evidence>
<dbReference type="SUPFAM" id="SSF141523">
    <property type="entry name" value="L,D-transpeptidase catalytic domain-like"/>
    <property type="match status" value="1"/>
</dbReference>
<dbReference type="GO" id="GO:0005576">
    <property type="term" value="C:extracellular region"/>
    <property type="evidence" value="ECO:0007669"/>
    <property type="project" value="TreeGrafter"/>
</dbReference>
<keyword evidence="5" id="KW-0378">Hydrolase</keyword>
<comment type="pathway">
    <text evidence="1 9">Cell wall biogenesis; peptidoglycan biosynthesis.</text>
</comment>
<name>A0A934S5N0_9BACT</name>
<feature type="active site" description="Proton donor/acceptor" evidence="9">
    <location>
        <position position="138"/>
    </location>
</feature>
<protein>
    <submittedName>
        <fullName evidence="11">L,D-transpeptidase</fullName>
    </submittedName>
</protein>
<evidence type="ECO:0000259" key="10">
    <source>
        <dbReference type="PROSITE" id="PS52029"/>
    </source>
</evidence>
<accession>A0A934S5N0</accession>
<comment type="caution">
    <text evidence="11">The sequence shown here is derived from an EMBL/GenBank/DDBJ whole genome shotgun (WGS) entry which is preliminary data.</text>
</comment>
<dbReference type="AlphaFoldDB" id="A0A934S5N0"/>
<evidence type="ECO:0000256" key="9">
    <source>
        <dbReference type="PROSITE-ProRule" id="PRU01373"/>
    </source>
</evidence>
<gene>
    <name evidence="11" type="ORF">JIN87_25225</name>
</gene>
<dbReference type="InterPro" id="IPR005490">
    <property type="entry name" value="LD_TPept_cat_dom"/>
</dbReference>
<dbReference type="Gene3D" id="2.40.440.10">
    <property type="entry name" value="L,D-transpeptidase catalytic domain-like"/>
    <property type="match status" value="1"/>
</dbReference>
<evidence type="ECO:0000256" key="2">
    <source>
        <dbReference type="ARBA" id="ARBA00005992"/>
    </source>
</evidence>
<keyword evidence="4" id="KW-0808">Transferase</keyword>
<dbReference type="EMBL" id="JAENIL010000075">
    <property type="protein sequence ID" value="MBK1880212.1"/>
    <property type="molecule type" value="Genomic_DNA"/>
</dbReference>
<comment type="similarity">
    <text evidence="2">Belongs to the YkuD family.</text>
</comment>
<keyword evidence="6 9" id="KW-0133">Cell shape</keyword>
<dbReference type="GO" id="GO:0018104">
    <property type="term" value="P:peptidoglycan-protein cross-linking"/>
    <property type="evidence" value="ECO:0007669"/>
    <property type="project" value="TreeGrafter"/>
</dbReference>
<keyword evidence="8 9" id="KW-0961">Cell wall biogenesis/degradation</keyword>
<keyword evidence="3" id="KW-0328">Glycosyltransferase</keyword>
<dbReference type="GO" id="GO:0016757">
    <property type="term" value="F:glycosyltransferase activity"/>
    <property type="evidence" value="ECO:0007669"/>
    <property type="project" value="UniProtKB-KW"/>
</dbReference>
<evidence type="ECO:0000313" key="12">
    <source>
        <dbReference type="Proteomes" id="UP000617628"/>
    </source>
</evidence>
<dbReference type="PANTHER" id="PTHR30582">
    <property type="entry name" value="L,D-TRANSPEPTIDASE"/>
    <property type="match status" value="1"/>
</dbReference>
<dbReference type="CDD" id="cd16913">
    <property type="entry name" value="YkuD_like"/>
    <property type="match status" value="1"/>
</dbReference>
<proteinExistence type="inferred from homology"/>
<dbReference type="Proteomes" id="UP000617628">
    <property type="component" value="Unassembled WGS sequence"/>
</dbReference>
<evidence type="ECO:0000256" key="5">
    <source>
        <dbReference type="ARBA" id="ARBA00022801"/>
    </source>
</evidence>
<evidence type="ECO:0000256" key="6">
    <source>
        <dbReference type="ARBA" id="ARBA00022960"/>
    </source>
</evidence>
<evidence type="ECO:0000256" key="4">
    <source>
        <dbReference type="ARBA" id="ARBA00022679"/>
    </source>
</evidence>
<keyword evidence="7 9" id="KW-0573">Peptidoglycan synthesis</keyword>
<dbReference type="GO" id="GO:0008360">
    <property type="term" value="P:regulation of cell shape"/>
    <property type="evidence" value="ECO:0007669"/>
    <property type="project" value="UniProtKB-UniRule"/>
</dbReference>
<feature type="domain" description="L,D-TPase catalytic" evidence="10">
    <location>
        <begin position="23"/>
        <end position="178"/>
    </location>
</feature>
<dbReference type="InterPro" id="IPR050979">
    <property type="entry name" value="LD-transpeptidase"/>
</dbReference>
<dbReference type="Pfam" id="PF03734">
    <property type="entry name" value="YkuD"/>
    <property type="match status" value="1"/>
</dbReference>
<dbReference type="GO" id="GO:0071555">
    <property type="term" value="P:cell wall organization"/>
    <property type="evidence" value="ECO:0007669"/>
    <property type="project" value="UniProtKB-UniRule"/>
</dbReference>
<organism evidence="11 12">
    <name type="scientific">Pelagicoccus mobilis</name>
    <dbReference type="NCBI Taxonomy" id="415221"/>
    <lineage>
        <taxon>Bacteria</taxon>
        <taxon>Pseudomonadati</taxon>
        <taxon>Verrucomicrobiota</taxon>
        <taxon>Opitutia</taxon>
        <taxon>Puniceicoccales</taxon>
        <taxon>Pelagicoccaceae</taxon>
        <taxon>Pelagicoccus</taxon>
    </lineage>
</organism>
<dbReference type="InterPro" id="IPR038063">
    <property type="entry name" value="Transpep_catalytic_dom"/>
</dbReference>
<dbReference type="PANTHER" id="PTHR30582:SF24">
    <property type="entry name" value="L,D-TRANSPEPTIDASE ERFK_SRFK-RELATED"/>
    <property type="match status" value="1"/>
</dbReference>
<feature type="active site" description="Nucleophile" evidence="9">
    <location>
        <position position="154"/>
    </location>
</feature>
<evidence type="ECO:0000256" key="8">
    <source>
        <dbReference type="ARBA" id="ARBA00023316"/>
    </source>
</evidence>
<evidence type="ECO:0000313" key="11">
    <source>
        <dbReference type="EMBL" id="MBK1880212.1"/>
    </source>
</evidence>
<dbReference type="PROSITE" id="PS52029">
    <property type="entry name" value="LD_TPASE"/>
    <property type="match status" value="1"/>
</dbReference>
<dbReference type="GO" id="GO:0071972">
    <property type="term" value="F:peptidoglycan L,D-transpeptidase activity"/>
    <property type="evidence" value="ECO:0007669"/>
    <property type="project" value="TreeGrafter"/>
</dbReference>
<keyword evidence="12" id="KW-1185">Reference proteome</keyword>
<evidence type="ECO:0000256" key="3">
    <source>
        <dbReference type="ARBA" id="ARBA00022676"/>
    </source>
</evidence>
<reference evidence="11" key="1">
    <citation type="submission" date="2021-01" db="EMBL/GenBank/DDBJ databases">
        <title>Modified the classification status of verrucomicrobia.</title>
        <authorList>
            <person name="Feng X."/>
        </authorList>
    </citation>
    <scope>NUCLEOTIDE SEQUENCE</scope>
    <source>
        <strain evidence="11">KCTC 13126</strain>
    </source>
</reference>